<reference evidence="3" key="1">
    <citation type="journal article" date="2018" name="Genome Biol. Evol.">
        <title>Genomics and development of Lentinus tigrinus, a white-rot wood-decaying mushroom with dimorphic fruiting bodies.</title>
        <authorList>
            <person name="Wu B."/>
            <person name="Xu Z."/>
            <person name="Knudson A."/>
            <person name="Carlson A."/>
            <person name="Chen N."/>
            <person name="Kovaka S."/>
            <person name="LaButti K."/>
            <person name="Lipzen A."/>
            <person name="Pennachio C."/>
            <person name="Riley R."/>
            <person name="Schakwitz W."/>
            <person name="Umezawa K."/>
            <person name="Ohm R.A."/>
            <person name="Grigoriev I.V."/>
            <person name="Nagy L.G."/>
            <person name="Gibbons J."/>
            <person name="Hibbett D."/>
        </authorList>
    </citation>
    <scope>NUCLEOTIDE SEQUENCE [LARGE SCALE GENOMIC DNA]</scope>
    <source>
        <strain evidence="3">ALCF2SS1-6</strain>
    </source>
</reference>
<sequence length="520" mass="56123">MATAPAQTFQDLAADPDIAAEVAAANIPVTGRVKRDLGAAVGGVIETLADVNTDSTKRNAMINNNNLMKGVIMGPDGPTISSMDLIVRPDTLLVEVDQNATIATTTVEAEFTEQLMESNYTAKSIKASAPYITANADYTQDTSYKSTATEKTVMVSSRYLFPQGRVDFNPPIVGAITPVQLSPTFTAAITAALGQTTTAAQREALDNVFFQFGHVFRTKVRLGGVLSAHTMETFKRTEDESTVKQDIKTSLEVAVKDWGLNATAGHGSTETSITTKQGKTIDVKYIVNGGDYTLIKQTDSWISSTSQSANWRVIEVVEVTPVVDMLPAATKAQVQKLMTPLFGQWVPTQAVTQATKAYPFSGVTMYRPQDPIPDGWFFVGYSVDESQGLLVKPALPGKTGRNVAVAPVKSDKAATPQAVPPTQGYQLLGNSMEPIDLSSSPTTKLGALRPGLFLEGNWKAVGDSYPTYYSWVIHPNTPQAQEDTCLDLQTVSWQWSDDGQIPNCRFALRKNAVLFDSSQS</sequence>
<evidence type="ECO:0000313" key="4">
    <source>
        <dbReference type="Proteomes" id="UP000313359"/>
    </source>
</evidence>
<feature type="domain" description="Pleurotolysin B C-terminal" evidence="1">
    <location>
        <begin position="340"/>
        <end position="516"/>
    </location>
</feature>
<dbReference type="Proteomes" id="UP000313359">
    <property type="component" value="Unassembled WGS sequence"/>
</dbReference>
<dbReference type="Pfam" id="PF18684">
    <property type="entry name" value="PlyB_C"/>
    <property type="match status" value="1"/>
</dbReference>
<dbReference type="InterPro" id="IPR040971">
    <property type="entry name" value="PlyB_C"/>
</dbReference>
<feature type="domain" description="MACPF-like" evidence="2">
    <location>
        <begin position="67"/>
        <end position="334"/>
    </location>
</feature>
<evidence type="ECO:0000259" key="2">
    <source>
        <dbReference type="Pfam" id="PF22693"/>
    </source>
</evidence>
<gene>
    <name evidence="3" type="ORF">L227DRAFT_616509</name>
</gene>
<organism evidence="3 4">
    <name type="scientific">Lentinus tigrinus ALCF2SS1-6</name>
    <dbReference type="NCBI Taxonomy" id="1328759"/>
    <lineage>
        <taxon>Eukaryota</taxon>
        <taxon>Fungi</taxon>
        <taxon>Dikarya</taxon>
        <taxon>Basidiomycota</taxon>
        <taxon>Agaricomycotina</taxon>
        <taxon>Agaricomycetes</taxon>
        <taxon>Polyporales</taxon>
        <taxon>Polyporaceae</taxon>
        <taxon>Lentinus</taxon>
    </lineage>
</organism>
<protein>
    <submittedName>
        <fullName evidence="3">Erylysin B</fullName>
    </submittedName>
</protein>
<dbReference type="AlphaFoldDB" id="A0A5C2RS18"/>
<dbReference type="STRING" id="1328759.A0A5C2RS18"/>
<evidence type="ECO:0000313" key="3">
    <source>
        <dbReference type="EMBL" id="RPD54074.1"/>
    </source>
</evidence>
<name>A0A5C2RS18_9APHY</name>
<dbReference type="EMBL" id="ML122311">
    <property type="protein sequence ID" value="RPD54074.1"/>
    <property type="molecule type" value="Genomic_DNA"/>
</dbReference>
<proteinExistence type="predicted"/>
<keyword evidence="4" id="KW-1185">Reference proteome</keyword>
<dbReference type="InterPro" id="IPR054586">
    <property type="entry name" value="MACPF_1_fungal"/>
</dbReference>
<evidence type="ECO:0000259" key="1">
    <source>
        <dbReference type="Pfam" id="PF18684"/>
    </source>
</evidence>
<dbReference type="Pfam" id="PF22693">
    <property type="entry name" value="MACPF_1"/>
    <property type="match status" value="1"/>
</dbReference>
<dbReference type="OrthoDB" id="2737493at2759"/>
<accession>A0A5C2RS18</accession>